<dbReference type="EMBL" id="CP016540">
    <property type="protein sequence ID" value="ANU25520.1"/>
    <property type="molecule type" value="Genomic_DNA"/>
</dbReference>
<evidence type="ECO:0000313" key="1">
    <source>
        <dbReference type="EMBL" id="ANU25520.1"/>
    </source>
</evidence>
<sequence length="96" mass="10973">MATLDTAFPEVAAQIPLEANDFSLEFLLKDKKKLPDKKHLAIVSCKEGIHSFKMSCRIYDRTGILRAQQTLVETMPTLFEYARFLGKPSWNNNQVL</sequence>
<dbReference type="Proteomes" id="UP000053354">
    <property type="component" value="Chromosome"/>
</dbReference>
<protein>
    <submittedName>
        <fullName evidence="1">Uncharacterized protein</fullName>
    </submittedName>
</protein>
<dbReference type="AlphaFoldDB" id="A0A1B1RX59"/>
<reference evidence="1" key="1">
    <citation type="submission" date="2016-10" db="EMBL/GenBank/DDBJ databases">
        <authorList>
            <person name="See-Too W.S."/>
        </authorList>
    </citation>
    <scope>NUCLEOTIDE SEQUENCE</scope>
    <source>
        <strain evidence="1">L10.15</strain>
    </source>
</reference>
<dbReference type="OrthoDB" id="2837492at2"/>
<gene>
    <name evidence="1" type="ORF">I858_000310</name>
</gene>
<dbReference type="KEGG" id="pll:I858_000310"/>
<name>A0A1B1RX59_9BACL</name>
<proteinExistence type="predicted"/>
<organism evidence="1 2">
    <name type="scientific">Planococcus versutus</name>
    <dbReference type="NCBI Taxonomy" id="1302659"/>
    <lineage>
        <taxon>Bacteria</taxon>
        <taxon>Bacillati</taxon>
        <taxon>Bacillota</taxon>
        <taxon>Bacilli</taxon>
        <taxon>Bacillales</taxon>
        <taxon>Caryophanaceae</taxon>
        <taxon>Planococcus</taxon>
    </lineage>
</organism>
<accession>A0A1B1RX59</accession>
<keyword evidence="2" id="KW-1185">Reference proteome</keyword>
<evidence type="ECO:0000313" key="2">
    <source>
        <dbReference type="Proteomes" id="UP000053354"/>
    </source>
</evidence>